<evidence type="ECO:0000313" key="1">
    <source>
        <dbReference type="EMBL" id="TCS96627.1"/>
    </source>
</evidence>
<dbReference type="EMBL" id="SMAG01000001">
    <property type="protein sequence ID" value="TCS96627.1"/>
    <property type="molecule type" value="Genomic_DNA"/>
</dbReference>
<name>A0A4V2UVP4_9BACL</name>
<keyword evidence="2" id="KW-1185">Reference proteome</keyword>
<accession>A0A4V2UVP4</accession>
<evidence type="ECO:0000313" key="2">
    <source>
        <dbReference type="Proteomes" id="UP000294937"/>
    </source>
</evidence>
<protein>
    <submittedName>
        <fullName evidence="1">Uncharacterized protein</fullName>
    </submittedName>
</protein>
<gene>
    <name evidence="1" type="ORF">EDD58_101263</name>
</gene>
<reference evidence="1 2" key="1">
    <citation type="submission" date="2019-03" db="EMBL/GenBank/DDBJ databases">
        <title>Genomic Encyclopedia of Type Strains, Phase IV (KMG-IV): sequencing the most valuable type-strain genomes for metagenomic binning, comparative biology and taxonomic classification.</title>
        <authorList>
            <person name="Goeker M."/>
        </authorList>
    </citation>
    <scope>NUCLEOTIDE SEQUENCE [LARGE SCALE GENOMIC DNA]</scope>
    <source>
        <strain evidence="1 2">DSM 45707</strain>
    </source>
</reference>
<organism evidence="1 2">
    <name type="scientific">Hazenella coriacea</name>
    <dbReference type="NCBI Taxonomy" id="1179467"/>
    <lineage>
        <taxon>Bacteria</taxon>
        <taxon>Bacillati</taxon>
        <taxon>Bacillota</taxon>
        <taxon>Bacilli</taxon>
        <taxon>Bacillales</taxon>
        <taxon>Thermoactinomycetaceae</taxon>
        <taxon>Hazenella</taxon>
    </lineage>
</organism>
<sequence>MHKGENRISSLFNEEMLKEILLNECNFYQYQAEMEIDGLKKLQEPLQRALQQWIEDRTISEEIEVEGITIKYIMDKCQSDFTSALTFMSVFMDEPEEAIEFKSIPFFFIK</sequence>
<comment type="caution">
    <text evidence="1">The sequence shown here is derived from an EMBL/GenBank/DDBJ whole genome shotgun (WGS) entry which is preliminary data.</text>
</comment>
<dbReference type="Proteomes" id="UP000294937">
    <property type="component" value="Unassembled WGS sequence"/>
</dbReference>
<proteinExistence type="predicted"/>
<dbReference type="AlphaFoldDB" id="A0A4V2UVP4"/>